<dbReference type="RefSeq" id="WP_260698149.1">
    <property type="nucleotide sequence ID" value="NZ_JACHEB010000004.1"/>
</dbReference>
<evidence type="ECO:0000313" key="2">
    <source>
        <dbReference type="EMBL" id="MBB5328293.1"/>
    </source>
</evidence>
<comment type="caution">
    <text evidence="2">The sequence shown here is derived from an EMBL/GenBank/DDBJ whole genome shotgun (WGS) entry which is preliminary data.</text>
</comment>
<name>A0A9X0QDD4_9BACT</name>
<evidence type="ECO:0000313" key="3">
    <source>
        <dbReference type="Proteomes" id="UP000535182"/>
    </source>
</evidence>
<evidence type="ECO:0000256" key="1">
    <source>
        <dbReference type="SAM" id="MobiDB-lite"/>
    </source>
</evidence>
<sequence>MLIDSEDTGRLKRRNYLYIDIPQRRMNIMSRGWESKSVEEQQNQAAAPKPVTANDNAEVAERKRKRQALELQRERILSERTSSPHRRSALTVALADIEEKLSELGWSIHM</sequence>
<reference evidence="2 3" key="1">
    <citation type="submission" date="2020-08" db="EMBL/GenBank/DDBJ databases">
        <title>Genomic Encyclopedia of Type Strains, Phase IV (KMG-V): Genome sequencing to study the core and pangenomes of soil and plant-associated prokaryotes.</title>
        <authorList>
            <person name="Whitman W."/>
        </authorList>
    </citation>
    <scope>NUCLEOTIDE SEQUENCE [LARGE SCALE GENOMIC DNA]</scope>
    <source>
        <strain evidence="2 3">X5P2</strain>
    </source>
</reference>
<gene>
    <name evidence="2" type="ORF">HDF14_001903</name>
</gene>
<protein>
    <submittedName>
        <fullName evidence="2">Uncharacterized protein</fullName>
    </submittedName>
</protein>
<dbReference type="AlphaFoldDB" id="A0A9X0QDD4"/>
<feature type="region of interest" description="Disordered" evidence="1">
    <location>
        <begin position="33"/>
        <end position="65"/>
    </location>
</feature>
<keyword evidence="3" id="KW-1185">Reference proteome</keyword>
<accession>A0A9X0QDD4</accession>
<organism evidence="2 3">
    <name type="scientific">Tunturiibacter gelidiferens</name>
    <dbReference type="NCBI Taxonomy" id="3069689"/>
    <lineage>
        <taxon>Bacteria</taxon>
        <taxon>Pseudomonadati</taxon>
        <taxon>Acidobacteriota</taxon>
        <taxon>Terriglobia</taxon>
        <taxon>Terriglobales</taxon>
        <taxon>Acidobacteriaceae</taxon>
        <taxon>Tunturiibacter</taxon>
    </lineage>
</organism>
<proteinExistence type="predicted"/>
<dbReference type="Proteomes" id="UP000535182">
    <property type="component" value="Unassembled WGS sequence"/>
</dbReference>
<dbReference type="EMBL" id="JACHEB010000004">
    <property type="protein sequence ID" value="MBB5328293.1"/>
    <property type="molecule type" value="Genomic_DNA"/>
</dbReference>